<evidence type="ECO:0000313" key="2">
    <source>
        <dbReference type="Proteomes" id="UP000814128"/>
    </source>
</evidence>
<protein>
    <submittedName>
        <fullName evidence="1">Cytochrome P450</fullName>
    </submittedName>
</protein>
<keyword evidence="2" id="KW-1185">Reference proteome</keyword>
<comment type="caution">
    <text evidence="1">The sequence shown here is derived from an EMBL/GenBank/DDBJ whole genome shotgun (WGS) entry which is preliminary data.</text>
</comment>
<evidence type="ECO:0000313" key="1">
    <source>
        <dbReference type="EMBL" id="KAI0036280.1"/>
    </source>
</evidence>
<reference evidence="1" key="1">
    <citation type="submission" date="2021-02" db="EMBL/GenBank/DDBJ databases">
        <authorList>
            <consortium name="DOE Joint Genome Institute"/>
            <person name="Ahrendt S."/>
            <person name="Looney B.P."/>
            <person name="Miyauchi S."/>
            <person name="Morin E."/>
            <person name="Drula E."/>
            <person name="Courty P.E."/>
            <person name="Chicoki N."/>
            <person name="Fauchery L."/>
            <person name="Kohler A."/>
            <person name="Kuo A."/>
            <person name="Labutti K."/>
            <person name="Pangilinan J."/>
            <person name="Lipzen A."/>
            <person name="Riley R."/>
            <person name="Andreopoulos W."/>
            <person name="He G."/>
            <person name="Johnson J."/>
            <person name="Barry K.W."/>
            <person name="Grigoriev I.V."/>
            <person name="Nagy L."/>
            <person name="Hibbett D."/>
            <person name="Henrissat B."/>
            <person name="Matheny P.B."/>
            <person name="Labbe J."/>
            <person name="Martin F."/>
        </authorList>
    </citation>
    <scope>NUCLEOTIDE SEQUENCE</scope>
    <source>
        <strain evidence="1">EC-137</strain>
    </source>
</reference>
<name>A0ACB8QWT8_9AGAM</name>
<reference evidence="1" key="2">
    <citation type="journal article" date="2022" name="New Phytol.">
        <title>Evolutionary transition to the ectomycorrhizal habit in the genomes of a hyperdiverse lineage of mushroom-forming fungi.</title>
        <authorList>
            <person name="Looney B."/>
            <person name="Miyauchi S."/>
            <person name="Morin E."/>
            <person name="Drula E."/>
            <person name="Courty P.E."/>
            <person name="Kohler A."/>
            <person name="Kuo A."/>
            <person name="LaButti K."/>
            <person name="Pangilinan J."/>
            <person name="Lipzen A."/>
            <person name="Riley R."/>
            <person name="Andreopoulos W."/>
            <person name="He G."/>
            <person name="Johnson J."/>
            <person name="Nolan M."/>
            <person name="Tritt A."/>
            <person name="Barry K.W."/>
            <person name="Grigoriev I.V."/>
            <person name="Nagy L.G."/>
            <person name="Hibbett D."/>
            <person name="Henrissat B."/>
            <person name="Matheny P.B."/>
            <person name="Labbe J."/>
            <person name="Martin F.M."/>
        </authorList>
    </citation>
    <scope>NUCLEOTIDE SEQUENCE</scope>
    <source>
        <strain evidence="1">EC-137</strain>
    </source>
</reference>
<dbReference type="EMBL" id="MU273473">
    <property type="protein sequence ID" value="KAI0036280.1"/>
    <property type="molecule type" value="Genomic_DNA"/>
</dbReference>
<organism evidence="1 2">
    <name type="scientific">Vararia minispora EC-137</name>
    <dbReference type="NCBI Taxonomy" id="1314806"/>
    <lineage>
        <taxon>Eukaryota</taxon>
        <taxon>Fungi</taxon>
        <taxon>Dikarya</taxon>
        <taxon>Basidiomycota</taxon>
        <taxon>Agaricomycotina</taxon>
        <taxon>Agaricomycetes</taxon>
        <taxon>Russulales</taxon>
        <taxon>Lachnocladiaceae</taxon>
        <taxon>Vararia</taxon>
    </lineage>
</organism>
<sequence length="544" mass="60370">MPYALGVVLVSTLFLAGFLLYARLSRVQHMRAFPGPPRGSLLTGNLEDMFNPLAIAFHTHVTNLYGRVVKINGFLGDIQLYISDTKALTHLYLKNADSFESDDFTVSLGMVSFGPGVFGSAGDLGKEHHRQRKLLMPIFSTPNLRNFHNIFTDLAVRFQDVFREMVMNASTGTGEVDIMPWATRLSLELIGVVGFGHSFNGLKDDKDEYAHAICRLFPTISKMQRWAPLLPLVRQHLPSAVLRWLAEAAPWEAMHEAIDIIDTGHKGALMVMEETKAIIRSAEKGSKGDTEGPNVTSTFRMLLQANAALPKESRLSESELVAQVNSILFAGTEASTVTIARILLSLSERPQLQETLRQEVLSADGFDHDRLMSLPLLDAVYKETMRAYPPVHLLPKQALKDVVLPFRLPVTRTDGSEVNEVFIPKGAICIVNIAGVNRSVDIWGPDAHEWKPERWLSPLPDSVVEAEVPTLFAHTLSFSAGRRACIGSKFAHIATKTVIARLLAEFEFKPTDHKIIWKAGVIVSPWLENGLRPSLPLYVSPLKK</sequence>
<dbReference type="Proteomes" id="UP000814128">
    <property type="component" value="Unassembled WGS sequence"/>
</dbReference>
<accession>A0ACB8QWT8</accession>
<proteinExistence type="predicted"/>
<gene>
    <name evidence="1" type="ORF">K488DRAFT_82232</name>
</gene>